<dbReference type="Pfam" id="PF02537">
    <property type="entry name" value="CRCB"/>
    <property type="match status" value="1"/>
</dbReference>
<keyword evidence="9 12" id="KW-0407">Ion channel</keyword>
<evidence type="ECO:0000313" key="13">
    <source>
        <dbReference type="EMBL" id="PYD48565.1"/>
    </source>
</evidence>
<dbReference type="Proteomes" id="UP000247609">
    <property type="component" value="Unassembled WGS sequence"/>
</dbReference>
<dbReference type="NCBIfam" id="TIGR00494">
    <property type="entry name" value="crcB"/>
    <property type="match status" value="1"/>
</dbReference>
<dbReference type="GO" id="GO:0046872">
    <property type="term" value="F:metal ion binding"/>
    <property type="evidence" value="ECO:0007669"/>
    <property type="project" value="UniProtKB-KW"/>
</dbReference>
<evidence type="ECO:0000256" key="4">
    <source>
        <dbReference type="ARBA" id="ARBA00022692"/>
    </source>
</evidence>
<comment type="similarity">
    <text evidence="10 12">Belongs to the fluoride channel Fluc/FEX (TC 1.A.43) family.</text>
</comment>
<accession>A0A318Q919</accession>
<dbReference type="AlphaFoldDB" id="A0A318Q919"/>
<evidence type="ECO:0000256" key="8">
    <source>
        <dbReference type="ARBA" id="ARBA00023136"/>
    </source>
</evidence>
<dbReference type="PANTHER" id="PTHR28259:SF1">
    <property type="entry name" value="FLUORIDE EXPORT PROTEIN 1-RELATED"/>
    <property type="match status" value="1"/>
</dbReference>
<protein>
    <recommendedName>
        <fullName evidence="12">Fluoride-specific ion channel FluC</fullName>
    </recommendedName>
</protein>
<reference evidence="13 16" key="2">
    <citation type="submission" date="2018-02" db="EMBL/GenBank/DDBJ databases">
        <authorList>
            <person name="Skraban J."/>
            <person name="Trcek J."/>
        </authorList>
    </citation>
    <scope>NUCLEOTIDE SEQUENCE [LARGE SCALE GENOMIC DNA]</scope>
    <source>
        <strain evidence="13 16">AV446</strain>
    </source>
</reference>
<comment type="function">
    <text evidence="12">Fluoride-specific ion channel. Important for reducing fluoride concentration in the cell, thus reducing its toxicity.</text>
</comment>
<evidence type="ECO:0000256" key="3">
    <source>
        <dbReference type="ARBA" id="ARBA00022519"/>
    </source>
</evidence>
<keyword evidence="16" id="KW-1185">Reference proteome</keyword>
<evidence type="ECO:0000313" key="14">
    <source>
        <dbReference type="EMBL" id="PYD75240.1"/>
    </source>
</evidence>
<dbReference type="InterPro" id="IPR003691">
    <property type="entry name" value="FluC"/>
</dbReference>
<dbReference type="PANTHER" id="PTHR28259">
    <property type="entry name" value="FLUORIDE EXPORT PROTEIN 1-RELATED"/>
    <property type="match status" value="1"/>
</dbReference>
<keyword evidence="3" id="KW-0997">Cell inner membrane</keyword>
<keyword evidence="7 12" id="KW-0406">Ion transport</keyword>
<reference evidence="14 15" key="1">
    <citation type="submission" date="2017-07" db="EMBL/GenBank/DDBJ databases">
        <title>A draft genome sequence of Komagataeibacter sp. T5K1.</title>
        <authorList>
            <person name="Skraban J."/>
            <person name="Cleenwerck I."/>
            <person name="Vandamme P."/>
            <person name="Trcek J."/>
        </authorList>
    </citation>
    <scope>NUCLEOTIDE SEQUENCE [LARGE SCALE GENOMIC DNA]</scope>
    <source>
        <strain evidence="14 15">T5K1</strain>
    </source>
</reference>
<dbReference type="Proteomes" id="UP000248116">
    <property type="component" value="Unassembled WGS sequence"/>
</dbReference>
<dbReference type="RefSeq" id="WP_110530866.1">
    <property type="nucleotide sequence ID" value="NZ_JAHRDT010000001.1"/>
</dbReference>
<feature type="transmembrane region" description="Helical" evidence="12">
    <location>
        <begin position="105"/>
        <end position="126"/>
    </location>
</feature>
<comment type="catalytic activity">
    <reaction evidence="11">
        <text>fluoride(in) = fluoride(out)</text>
        <dbReference type="Rhea" id="RHEA:76159"/>
        <dbReference type="ChEBI" id="CHEBI:17051"/>
    </reaction>
    <physiologicalReaction direction="left-to-right" evidence="11">
        <dbReference type="Rhea" id="RHEA:76160"/>
    </physiologicalReaction>
</comment>
<evidence type="ECO:0000256" key="5">
    <source>
        <dbReference type="ARBA" id="ARBA00022989"/>
    </source>
</evidence>
<keyword evidence="6 12" id="KW-0915">Sodium</keyword>
<organism evidence="14 15">
    <name type="scientific">Novacetimonas pomaceti</name>
    <dbReference type="NCBI Taxonomy" id="2021998"/>
    <lineage>
        <taxon>Bacteria</taxon>
        <taxon>Pseudomonadati</taxon>
        <taxon>Pseudomonadota</taxon>
        <taxon>Alphaproteobacteria</taxon>
        <taxon>Acetobacterales</taxon>
        <taxon>Acetobacteraceae</taxon>
        <taxon>Novacetimonas</taxon>
    </lineage>
</organism>
<keyword evidence="2 12" id="KW-1003">Cell membrane</keyword>
<dbReference type="EMBL" id="PRCW01000030">
    <property type="protein sequence ID" value="PYD48565.1"/>
    <property type="molecule type" value="Genomic_DNA"/>
</dbReference>
<keyword evidence="12" id="KW-0813">Transport</keyword>
<evidence type="ECO:0000256" key="10">
    <source>
        <dbReference type="ARBA" id="ARBA00035120"/>
    </source>
</evidence>
<keyword evidence="12" id="KW-0479">Metal-binding</keyword>
<comment type="caution">
    <text evidence="14">The sequence shown here is derived from an EMBL/GenBank/DDBJ whole genome shotgun (WGS) entry which is preliminary data.</text>
</comment>
<proteinExistence type="inferred from homology"/>
<evidence type="ECO:0000256" key="9">
    <source>
        <dbReference type="ARBA" id="ARBA00023303"/>
    </source>
</evidence>
<keyword evidence="8 12" id="KW-0472">Membrane</keyword>
<dbReference type="HAMAP" id="MF_00454">
    <property type="entry name" value="FluC"/>
    <property type="match status" value="1"/>
</dbReference>
<comment type="subcellular location">
    <subcellularLocation>
        <location evidence="1 12">Cell membrane</location>
        <topology evidence="1 12">Multi-pass membrane protein</topology>
    </subcellularLocation>
</comment>
<dbReference type="GO" id="GO:0062054">
    <property type="term" value="F:fluoride channel activity"/>
    <property type="evidence" value="ECO:0007669"/>
    <property type="project" value="UniProtKB-UniRule"/>
</dbReference>
<evidence type="ECO:0000313" key="15">
    <source>
        <dbReference type="Proteomes" id="UP000247609"/>
    </source>
</evidence>
<evidence type="ECO:0000256" key="1">
    <source>
        <dbReference type="ARBA" id="ARBA00004651"/>
    </source>
</evidence>
<dbReference type="EMBL" id="NOXG01000012">
    <property type="protein sequence ID" value="PYD75240.1"/>
    <property type="molecule type" value="Genomic_DNA"/>
</dbReference>
<name>A0A318Q919_9PROT</name>
<feature type="binding site" evidence="12">
    <location>
        <position position="83"/>
    </location>
    <ligand>
        <name>Na(+)</name>
        <dbReference type="ChEBI" id="CHEBI:29101"/>
        <note>structural</note>
    </ligand>
</feature>
<evidence type="ECO:0000256" key="11">
    <source>
        <dbReference type="ARBA" id="ARBA00035585"/>
    </source>
</evidence>
<comment type="activity regulation">
    <text evidence="12">Na(+) is not transported, but it plays an essential structural role and its presence is essential for fluoride channel function.</text>
</comment>
<evidence type="ECO:0000256" key="2">
    <source>
        <dbReference type="ARBA" id="ARBA00022475"/>
    </source>
</evidence>
<feature type="binding site" evidence="12">
    <location>
        <position position="80"/>
    </location>
    <ligand>
        <name>Na(+)</name>
        <dbReference type="ChEBI" id="CHEBI:29101"/>
        <note>structural</note>
    </ligand>
</feature>
<feature type="transmembrane region" description="Helical" evidence="12">
    <location>
        <begin position="72"/>
        <end position="93"/>
    </location>
</feature>
<dbReference type="GO" id="GO:0005886">
    <property type="term" value="C:plasma membrane"/>
    <property type="evidence" value="ECO:0007669"/>
    <property type="project" value="UniProtKB-SubCell"/>
</dbReference>
<evidence type="ECO:0000256" key="12">
    <source>
        <dbReference type="HAMAP-Rule" id="MF_00454"/>
    </source>
</evidence>
<sequence>MYSNVLPTLLIALGGATGTVLRYWVGLATARWSQSLPWGTILINVTGSFAIAFFAGLTMAGGRLHVPETGRLVFMVGICGGYTTFSSFSLQTLDLFRNGTPEKAFLNMGLSVVLCMIAVSFGYYAAQALNQADTTIGHH</sequence>
<dbReference type="GO" id="GO:0140114">
    <property type="term" value="P:cellular detoxification of fluoride"/>
    <property type="evidence" value="ECO:0007669"/>
    <property type="project" value="UniProtKB-UniRule"/>
</dbReference>
<evidence type="ECO:0000256" key="7">
    <source>
        <dbReference type="ARBA" id="ARBA00023065"/>
    </source>
</evidence>
<dbReference type="NCBIfam" id="NF010802">
    <property type="entry name" value="PRK14206.1"/>
    <property type="match status" value="1"/>
</dbReference>
<keyword evidence="5 12" id="KW-1133">Transmembrane helix</keyword>
<keyword evidence="4 12" id="KW-0812">Transmembrane</keyword>
<evidence type="ECO:0000256" key="6">
    <source>
        <dbReference type="ARBA" id="ARBA00023053"/>
    </source>
</evidence>
<evidence type="ECO:0000313" key="16">
    <source>
        <dbReference type="Proteomes" id="UP000248116"/>
    </source>
</evidence>
<gene>
    <name evidence="12" type="primary">fluC</name>
    <name evidence="12" type="synonym">crcB</name>
    <name evidence="13" type="ORF">C3920_04010</name>
    <name evidence="14" type="ORF">CFR71_10450</name>
</gene>
<feature type="transmembrane region" description="Helical" evidence="12">
    <location>
        <begin position="38"/>
        <end position="60"/>
    </location>
</feature>